<keyword evidence="10" id="KW-1185">Reference proteome</keyword>
<feature type="region of interest" description="Disordered" evidence="6">
    <location>
        <begin position="116"/>
        <end position="139"/>
    </location>
</feature>
<feature type="domain" description="N-end aminoacyl transferase N-terminal" evidence="7">
    <location>
        <begin position="20"/>
        <end position="97"/>
    </location>
</feature>
<dbReference type="InterPro" id="IPR017137">
    <property type="entry name" value="Arg-tRNA-P_Trfase_1_euk"/>
</dbReference>
<dbReference type="STRING" id="945553.A0A0D2QEC8"/>
<dbReference type="PANTHER" id="PTHR21367">
    <property type="entry name" value="ARGININE-TRNA-PROTEIN TRANSFERASE 1"/>
    <property type="match status" value="1"/>
</dbReference>
<evidence type="ECO:0000259" key="7">
    <source>
        <dbReference type="Pfam" id="PF04376"/>
    </source>
</evidence>
<comment type="function">
    <text evidence="5">Involved in the post-translational conjugation of arginine to the N-terminal aspartate or glutamate of a protein. This arginylation is required for degradation of the protein via the ubiquitin pathway.</text>
</comment>
<dbReference type="EMBL" id="KN817518">
    <property type="protein sequence ID" value="KJA29955.1"/>
    <property type="molecule type" value="Genomic_DNA"/>
</dbReference>
<evidence type="ECO:0000313" key="9">
    <source>
        <dbReference type="EMBL" id="KJA29955.1"/>
    </source>
</evidence>
<sequence>MSLPADIESIVSPLSGRSKTCGYCSPQGQRSENETSYDSASLRAYFLSCSAYQAMIDRGWRRSGTYCYKPDLRVSCCPQYTIRLDAPQYKPSRSQRKLLNRWNRYILNGDSELNSMEVDQMSKSKTSKAPGGSTKGPPFTTLSAAVHESETGFCTQEEPAHTFTVILEPSSFTNEKFELFKKYQADIHHDLEKSSSGFKRFLVETPLNVEPIPYSSTPADHLPKNYGSYHQLYRVDGQLIAIGVIDILPNCVSSVYFMYSKKWEKYSMGKISALREISLVQEMREAGAPEMEYYYMGFYIYSCQKMRYKGEYAPSYLADPETYAWYPLESCIPALETHRYACFSNPSHSSANDEDLEELAVTSQLPVLSADSPEFDDLKTLAKTRNSGQIHSVLIKDTGYLSFKEVREDLGSCARGLSHDLASKVVFNI</sequence>
<dbReference type="InterPro" id="IPR030700">
    <property type="entry name" value="N-end_Aminoacyl_Trfase"/>
</dbReference>
<dbReference type="EC" id="2.3.2.8" evidence="5"/>
<reference evidence="10" key="1">
    <citation type="submission" date="2014-04" db="EMBL/GenBank/DDBJ databases">
        <title>Evolutionary Origins and Diversification of the Mycorrhizal Mutualists.</title>
        <authorList>
            <consortium name="DOE Joint Genome Institute"/>
            <consortium name="Mycorrhizal Genomics Consortium"/>
            <person name="Kohler A."/>
            <person name="Kuo A."/>
            <person name="Nagy L.G."/>
            <person name="Floudas D."/>
            <person name="Copeland A."/>
            <person name="Barry K.W."/>
            <person name="Cichocki N."/>
            <person name="Veneault-Fourrey C."/>
            <person name="LaButti K."/>
            <person name="Lindquist E.A."/>
            <person name="Lipzen A."/>
            <person name="Lundell T."/>
            <person name="Morin E."/>
            <person name="Murat C."/>
            <person name="Riley R."/>
            <person name="Ohm R."/>
            <person name="Sun H."/>
            <person name="Tunlid A."/>
            <person name="Henrissat B."/>
            <person name="Grigoriev I.V."/>
            <person name="Hibbett D.S."/>
            <person name="Martin F."/>
        </authorList>
    </citation>
    <scope>NUCLEOTIDE SEQUENCE [LARGE SCALE GENOMIC DNA]</scope>
    <source>
        <strain evidence="10">FD-334 SS-4</strain>
    </source>
</reference>
<dbReference type="Proteomes" id="UP000054270">
    <property type="component" value="Unassembled WGS sequence"/>
</dbReference>
<dbReference type="Pfam" id="PF04376">
    <property type="entry name" value="ATE_N"/>
    <property type="match status" value="1"/>
</dbReference>
<keyword evidence="2 5" id="KW-0808">Transferase</keyword>
<dbReference type="OrthoDB" id="74183at2759"/>
<keyword evidence="4 5" id="KW-0012">Acyltransferase</keyword>
<keyword evidence="3 5" id="KW-0833">Ubl conjugation pathway</keyword>
<dbReference type="PIRSF" id="PIRSF037207">
    <property type="entry name" value="ATE1_euk"/>
    <property type="match status" value="1"/>
</dbReference>
<dbReference type="AlphaFoldDB" id="A0A0D2QEC8"/>
<gene>
    <name evidence="9" type="ORF">HYPSUDRAFT_174975</name>
</gene>
<dbReference type="GO" id="GO:0005737">
    <property type="term" value="C:cytoplasm"/>
    <property type="evidence" value="ECO:0007669"/>
    <property type="project" value="TreeGrafter"/>
</dbReference>
<evidence type="ECO:0000256" key="1">
    <source>
        <dbReference type="ARBA" id="ARBA00009991"/>
    </source>
</evidence>
<dbReference type="OMA" id="KYQTAIH"/>
<evidence type="ECO:0000256" key="4">
    <source>
        <dbReference type="ARBA" id="ARBA00023315"/>
    </source>
</evidence>
<dbReference type="InterPro" id="IPR007472">
    <property type="entry name" value="N-end_Aminoacyl_Trfase_C"/>
</dbReference>
<dbReference type="InterPro" id="IPR007471">
    <property type="entry name" value="N-end_Aminoacyl_Trfase_N"/>
</dbReference>
<evidence type="ECO:0000256" key="2">
    <source>
        <dbReference type="ARBA" id="ARBA00022679"/>
    </source>
</evidence>
<feature type="domain" description="N-end rule aminoacyl transferase C-terminal" evidence="8">
    <location>
        <begin position="175"/>
        <end position="318"/>
    </location>
</feature>
<dbReference type="PANTHER" id="PTHR21367:SF1">
    <property type="entry name" value="ARGINYL-TRNA--PROTEIN TRANSFERASE 1"/>
    <property type="match status" value="1"/>
</dbReference>
<evidence type="ECO:0000256" key="3">
    <source>
        <dbReference type="ARBA" id="ARBA00022786"/>
    </source>
</evidence>
<evidence type="ECO:0000313" key="10">
    <source>
        <dbReference type="Proteomes" id="UP000054270"/>
    </source>
</evidence>
<name>A0A0D2QEC8_HYPSF</name>
<comment type="similarity">
    <text evidence="1 5">Belongs to the R-transferase family.</text>
</comment>
<protein>
    <recommendedName>
        <fullName evidence="5">Arginyl-tRNA--protein transferase 1</fullName>
        <shortName evidence="5">Arginyltransferase 1</shortName>
        <shortName evidence="5">R-transferase 1</shortName>
        <ecNumber evidence="5">2.3.2.8</ecNumber>
    </recommendedName>
    <alternativeName>
        <fullName evidence="5">Arginine-tRNA--protein transferase 1</fullName>
    </alternativeName>
</protein>
<comment type="catalytic activity">
    <reaction evidence="5">
        <text>an N-terminal L-alpha-aminoacyl-[protein] + L-arginyl-tRNA(Arg) = an N-terminal L-arginyl-L-aminoacyl-[protein] + tRNA(Arg) + H(+)</text>
        <dbReference type="Rhea" id="RHEA:10208"/>
        <dbReference type="Rhea" id="RHEA-COMP:9658"/>
        <dbReference type="Rhea" id="RHEA-COMP:9673"/>
        <dbReference type="Rhea" id="RHEA-COMP:10636"/>
        <dbReference type="Rhea" id="RHEA-COMP:10638"/>
        <dbReference type="ChEBI" id="CHEBI:15378"/>
        <dbReference type="ChEBI" id="CHEBI:78442"/>
        <dbReference type="ChEBI" id="CHEBI:78513"/>
        <dbReference type="ChEBI" id="CHEBI:78597"/>
        <dbReference type="ChEBI" id="CHEBI:83562"/>
        <dbReference type="EC" id="2.3.2.8"/>
    </reaction>
</comment>
<evidence type="ECO:0000256" key="6">
    <source>
        <dbReference type="SAM" id="MobiDB-lite"/>
    </source>
</evidence>
<dbReference type="GO" id="GO:0004057">
    <property type="term" value="F:arginyl-tRNA--protein transferase activity"/>
    <property type="evidence" value="ECO:0007669"/>
    <property type="project" value="UniProtKB-EC"/>
</dbReference>
<organism evidence="9 10">
    <name type="scientific">Hypholoma sublateritium (strain FD-334 SS-4)</name>
    <dbReference type="NCBI Taxonomy" id="945553"/>
    <lineage>
        <taxon>Eukaryota</taxon>
        <taxon>Fungi</taxon>
        <taxon>Dikarya</taxon>
        <taxon>Basidiomycota</taxon>
        <taxon>Agaricomycotina</taxon>
        <taxon>Agaricomycetes</taxon>
        <taxon>Agaricomycetidae</taxon>
        <taxon>Agaricales</taxon>
        <taxon>Agaricineae</taxon>
        <taxon>Strophariaceae</taxon>
        <taxon>Hypholoma</taxon>
    </lineage>
</organism>
<evidence type="ECO:0000259" key="8">
    <source>
        <dbReference type="Pfam" id="PF04377"/>
    </source>
</evidence>
<proteinExistence type="inferred from homology"/>
<accession>A0A0D2QEC8</accession>
<dbReference type="Pfam" id="PF04377">
    <property type="entry name" value="ATE_C"/>
    <property type="match status" value="1"/>
</dbReference>
<evidence type="ECO:0000256" key="5">
    <source>
        <dbReference type="PIRNR" id="PIRNR037207"/>
    </source>
</evidence>